<keyword evidence="5 8" id="KW-1133">Transmembrane helix</keyword>
<evidence type="ECO:0000256" key="6">
    <source>
        <dbReference type="ARBA" id="ARBA00023136"/>
    </source>
</evidence>
<gene>
    <name evidence="9" type="ORF">CCE28_15605</name>
</gene>
<dbReference type="AlphaFoldDB" id="A0A267MG39"/>
<feature type="transmembrane region" description="Helical" evidence="8">
    <location>
        <begin position="363"/>
        <end position="380"/>
    </location>
</feature>
<dbReference type="PANTHER" id="PTHR48086">
    <property type="entry name" value="SODIUM/PROLINE SYMPORTER-RELATED"/>
    <property type="match status" value="1"/>
</dbReference>
<dbReference type="EMBL" id="NIBG01000016">
    <property type="protein sequence ID" value="PAB58362.1"/>
    <property type="molecule type" value="Genomic_DNA"/>
</dbReference>
<dbReference type="GO" id="GO:0022857">
    <property type="term" value="F:transmembrane transporter activity"/>
    <property type="evidence" value="ECO:0007669"/>
    <property type="project" value="InterPro"/>
</dbReference>
<feature type="transmembrane region" description="Helical" evidence="8">
    <location>
        <begin position="187"/>
        <end position="208"/>
    </location>
</feature>
<feature type="transmembrane region" description="Helical" evidence="8">
    <location>
        <begin position="120"/>
        <end position="138"/>
    </location>
</feature>
<keyword evidence="4 8" id="KW-0812">Transmembrane</keyword>
<keyword evidence="3" id="KW-0813">Transport</keyword>
<name>A0A267MG39_9FIRM</name>
<comment type="caution">
    <text evidence="9">The sequence shown here is derived from an EMBL/GenBank/DDBJ whole genome shotgun (WGS) entry which is preliminary data.</text>
</comment>
<feature type="transmembrane region" description="Helical" evidence="8">
    <location>
        <begin position="77"/>
        <end position="99"/>
    </location>
</feature>
<keyword evidence="10" id="KW-1185">Reference proteome</keyword>
<keyword evidence="6 8" id="KW-0472">Membrane</keyword>
<evidence type="ECO:0000256" key="7">
    <source>
        <dbReference type="RuleBase" id="RU362091"/>
    </source>
</evidence>
<evidence type="ECO:0000313" key="9">
    <source>
        <dbReference type="EMBL" id="PAB58362.1"/>
    </source>
</evidence>
<evidence type="ECO:0000256" key="4">
    <source>
        <dbReference type="ARBA" id="ARBA00022692"/>
    </source>
</evidence>
<dbReference type="InterPro" id="IPR001734">
    <property type="entry name" value="Na/solute_symporter"/>
</dbReference>
<dbReference type="Proteomes" id="UP000216024">
    <property type="component" value="Unassembled WGS sequence"/>
</dbReference>
<dbReference type="PROSITE" id="PS00430">
    <property type="entry name" value="TONB_DEPENDENT_REC_1"/>
    <property type="match status" value="1"/>
</dbReference>
<feature type="transmembrane region" description="Helical" evidence="8">
    <location>
        <begin position="386"/>
        <end position="406"/>
    </location>
</feature>
<dbReference type="CDD" id="cd10322">
    <property type="entry name" value="SLC5sbd"/>
    <property type="match status" value="1"/>
</dbReference>
<accession>A0A267MG39</accession>
<feature type="transmembrane region" description="Helical" evidence="8">
    <location>
        <begin position="228"/>
        <end position="247"/>
    </location>
</feature>
<organism evidence="9 10">
    <name type="scientific">Anaeromicrobium sediminis</name>
    <dbReference type="NCBI Taxonomy" id="1478221"/>
    <lineage>
        <taxon>Bacteria</taxon>
        <taxon>Bacillati</taxon>
        <taxon>Bacillota</taxon>
        <taxon>Clostridia</taxon>
        <taxon>Peptostreptococcales</taxon>
        <taxon>Thermotaleaceae</taxon>
        <taxon>Anaeromicrobium</taxon>
    </lineage>
</organism>
<dbReference type="InterPro" id="IPR010916">
    <property type="entry name" value="TonB_box_CS"/>
</dbReference>
<dbReference type="OrthoDB" id="9766407at2"/>
<dbReference type="InterPro" id="IPR038377">
    <property type="entry name" value="Na/Glc_symporter_sf"/>
</dbReference>
<dbReference type="PANTHER" id="PTHR48086:SF7">
    <property type="entry name" value="SODIUM-SOLUTE SYMPORTER-RELATED"/>
    <property type="match status" value="1"/>
</dbReference>
<feature type="transmembrane region" description="Helical" evidence="8">
    <location>
        <begin position="306"/>
        <end position="327"/>
    </location>
</feature>
<dbReference type="InterPro" id="IPR050277">
    <property type="entry name" value="Sodium:Solute_Symporter"/>
</dbReference>
<comment type="similarity">
    <text evidence="2 7">Belongs to the sodium:solute symporter (SSF) (TC 2.A.21) family.</text>
</comment>
<reference evidence="9 10" key="1">
    <citation type="submission" date="2017-06" db="EMBL/GenBank/DDBJ databases">
        <title>Draft genome sequence of anaerobic fermentative bacterium Anaeromicrobium sediminis DY2726D isolated from West Pacific Ocean sediments.</title>
        <authorList>
            <person name="Zeng X."/>
        </authorList>
    </citation>
    <scope>NUCLEOTIDE SEQUENCE [LARGE SCALE GENOMIC DNA]</scope>
    <source>
        <strain evidence="9 10">DY2726D</strain>
    </source>
</reference>
<dbReference type="Pfam" id="PF00474">
    <property type="entry name" value="SSF"/>
    <property type="match status" value="1"/>
</dbReference>
<evidence type="ECO:0000256" key="2">
    <source>
        <dbReference type="ARBA" id="ARBA00006434"/>
    </source>
</evidence>
<dbReference type="GO" id="GO:0005886">
    <property type="term" value="C:plasma membrane"/>
    <property type="evidence" value="ECO:0007669"/>
    <property type="project" value="TreeGrafter"/>
</dbReference>
<feature type="transmembrane region" description="Helical" evidence="8">
    <location>
        <begin position="267"/>
        <end position="286"/>
    </location>
</feature>
<feature type="transmembrane region" description="Helical" evidence="8">
    <location>
        <begin position="413"/>
        <end position="431"/>
    </location>
</feature>
<evidence type="ECO:0000256" key="1">
    <source>
        <dbReference type="ARBA" id="ARBA00004141"/>
    </source>
</evidence>
<sequence>MYMINWTILLVLLGFLGAMLAVGAWAAKKQKTAADFYVGGRNFNTLTVTATQVASAFGGGMMVAHVGLGYKYGFAEFAYTGIATAIGVLLLATLVAGWLREQDFYTTTDWMCSMYGDSKTLRAVTSVTATLVTLGWWVSQPIAAGKIMNLLTGIPINVGIIISAVVVVIYTMSGGIIAVAYTDVAQLGLMLFGMLILFPIAVVKAGGFNEIFAAVPQANLGLFAPGKSVVWGWILAVLPGQMVLQIYHQRIYAAKSTKVAKQGLYNLVISCVLAGTWASLLGMAIYKLAPDLADKEMAMSWAITNLLPKTASVIMLAGIVAAIVSTADSALHSTSASITRDFYQNIFNLDATDEDILKFSKKAIIVLGVVGVIIGIYIPMVLKVLVLGYTLTSSGLLFPLFLGRFWKRATTQGAIAGMISGVGSALLFSLVPSLKAMSVPAIGAGLITSLITMVVFSLITKSDKVKADT</sequence>
<protein>
    <recommendedName>
        <fullName evidence="11">Sodium:solute symporter</fullName>
    </recommendedName>
</protein>
<proteinExistence type="inferred from homology"/>
<evidence type="ECO:0000256" key="3">
    <source>
        <dbReference type="ARBA" id="ARBA00022448"/>
    </source>
</evidence>
<feature type="transmembrane region" description="Helical" evidence="8">
    <location>
        <begin position="437"/>
        <end position="459"/>
    </location>
</feature>
<feature type="transmembrane region" description="Helical" evidence="8">
    <location>
        <begin position="158"/>
        <end position="180"/>
    </location>
</feature>
<dbReference type="Gene3D" id="1.20.1730.10">
    <property type="entry name" value="Sodium/glucose cotransporter"/>
    <property type="match status" value="1"/>
</dbReference>
<evidence type="ECO:0000256" key="5">
    <source>
        <dbReference type="ARBA" id="ARBA00022989"/>
    </source>
</evidence>
<evidence type="ECO:0000313" key="10">
    <source>
        <dbReference type="Proteomes" id="UP000216024"/>
    </source>
</evidence>
<comment type="subcellular location">
    <subcellularLocation>
        <location evidence="1">Membrane</location>
        <topology evidence="1">Multi-pass membrane protein</topology>
    </subcellularLocation>
</comment>
<dbReference type="PROSITE" id="PS50283">
    <property type="entry name" value="NA_SOLUT_SYMP_3"/>
    <property type="match status" value="1"/>
</dbReference>
<evidence type="ECO:0008006" key="11">
    <source>
        <dbReference type="Google" id="ProtNLM"/>
    </source>
</evidence>
<evidence type="ECO:0000256" key="8">
    <source>
        <dbReference type="SAM" id="Phobius"/>
    </source>
</evidence>